<protein>
    <recommendedName>
        <fullName evidence="7">Secreted effector protein</fullName>
    </recommendedName>
</protein>
<keyword evidence="1" id="KW-0540">Nuclease</keyword>
<evidence type="ECO:0000256" key="4">
    <source>
        <dbReference type="SAM" id="SignalP"/>
    </source>
</evidence>
<evidence type="ECO:0000313" key="5">
    <source>
        <dbReference type="EMBL" id="RKF78726.1"/>
    </source>
</evidence>
<dbReference type="AlphaFoldDB" id="A0A420IW12"/>
<evidence type="ECO:0000256" key="3">
    <source>
        <dbReference type="SAM" id="MobiDB-lite"/>
    </source>
</evidence>
<feature type="signal peptide" evidence="4">
    <location>
        <begin position="1"/>
        <end position="18"/>
    </location>
</feature>
<dbReference type="InterPro" id="IPR016191">
    <property type="entry name" value="Ribonuclease/ribotoxin"/>
</dbReference>
<organism evidence="5 6">
    <name type="scientific">Golovinomyces cichoracearum</name>
    <dbReference type="NCBI Taxonomy" id="62708"/>
    <lineage>
        <taxon>Eukaryota</taxon>
        <taxon>Fungi</taxon>
        <taxon>Dikarya</taxon>
        <taxon>Ascomycota</taxon>
        <taxon>Pezizomycotina</taxon>
        <taxon>Leotiomycetes</taxon>
        <taxon>Erysiphales</taxon>
        <taxon>Erysiphaceae</taxon>
        <taxon>Golovinomyces</taxon>
    </lineage>
</organism>
<evidence type="ECO:0000256" key="1">
    <source>
        <dbReference type="ARBA" id="ARBA00022722"/>
    </source>
</evidence>
<evidence type="ECO:0000313" key="6">
    <source>
        <dbReference type="Proteomes" id="UP000285326"/>
    </source>
</evidence>
<evidence type="ECO:0008006" key="7">
    <source>
        <dbReference type="Google" id="ProtNLM"/>
    </source>
</evidence>
<sequence length="217" mass="24623">MKGSILTIILYTIGFSLGTSLASSSPLEKRNDVAMSMFDEAGLRKRVLQCDKVFFTKPQAYATVNYALTATFTRNPKRWCLPTKKIQIFPIKPDGTLYMGGNPGSHFVVYNDQLTVVGILIRGYFGYRKCLYNDQILPPVTPFMTRMRTKVNEITRFPFARKNRQEATIKEAAKSKYSRLNPFVKNNPLQNRASKQPQESQPLLARARAEVKANTSQ</sequence>
<dbReference type="GO" id="GO:0003723">
    <property type="term" value="F:RNA binding"/>
    <property type="evidence" value="ECO:0007669"/>
    <property type="project" value="InterPro"/>
</dbReference>
<dbReference type="Proteomes" id="UP000285326">
    <property type="component" value="Unassembled WGS sequence"/>
</dbReference>
<proteinExistence type="predicted"/>
<feature type="region of interest" description="Disordered" evidence="3">
    <location>
        <begin position="180"/>
        <end position="217"/>
    </location>
</feature>
<dbReference type="Gene3D" id="3.10.450.30">
    <property type="entry name" value="Microbial ribonucleases"/>
    <property type="match status" value="1"/>
</dbReference>
<dbReference type="SUPFAM" id="SSF53933">
    <property type="entry name" value="Microbial ribonucleases"/>
    <property type="match status" value="1"/>
</dbReference>
<dbReference type="EMBL" id="MCBS01020886">
    <property type="protein sequence ID" value="RKF78726.1"/>
    <property type="molecule type" value="Genomic_DNA"/>
</dbReference>
<dbReference type="GO" id="GO:0016787">
    <property type="term" value="F:hydrolase activity"/>
    <property type="evidence" value="ECO:0007669"/>
    <property type="project" value="UniProtKB-KW"/>
</dbReference>
<comment type="caution">
    <text evidence="5">The sequence shown here is derived from an EMBL/GenBank/DDBJ whole genome shotgun (WGS) entry which is preliminary data.</text>
</comment>
<reference evidence="5 6" key="1">
    <citation type="journal article" date="2018" name="BMC Genomics">
        <title>Comparative genome analyses reveal sequence features reflecting distinct modes of host-adaptation between dicot and monocot powdery mildew.</title>
        <authorList>
            <person name="Wu Y."/>
            <person name="Ma X."/>
            <person name="Pan Z."/>
            <person name="Kale S.D."/>
            <person name="Song Y."/>
            <person name="King H."/>
            <person name="Zhang Q."/>
            <person name="Presley C."/>
            <person name="Deng X."/>
            <person name="Wei C.I."/>
            <person name="Xiao S."/>
        </authorList>
    </citation>
    <scope>NUCLEOTIDE SEQUENCE [LARGE SCALE GENOMIC DNA]</scope>
    <source>
        <strain evidence="5">UMSG1</strain>
    </source>
</reference>
<gene>
    <name evidence="5" type="ORF">GcM1_208006</name>
</gene>
<dbReference type="GO" id="GO:0004540">
    <property type="term" value="F:RNA nuclease activity"/>
    <property type="evidence" value="ECO:0007669"/>
    <property type="project" value="InterPro"/>
</dbReference>
<keyword evidence="4" id="KW-0732">Signal</keyword>
<name>A0A420IW12_9PEZI</name>
<feature type="chain" id="PRO_5019110347" description="Secreted effector protein" evidence="4">
    <location>
        <begin position="19"/>
        <end position="217"/>
    </location>
</feature>
<feature type="compositionally biased region" description="Polar residues" evidence="3">
    <location>
        <begin position="187"/>
        <end position="201"/>
    </location>
</feature>
<accession>A0A420IW12</accession>
<keyword evidence="2" id="KW-0378">Hydrolase</keyword>
<evidence type="ECO:0000256" key="2">
    <source>
        <dbReference type="ARBA" id="ARBA00022801"/>
    </source>
</evidence>